<proteinExistence type="predicted"/>
<sequence>MATEGARLGAEVRGNDLLKKLPEPKERVVVAVYKFRDQTGQYKPTLNGASFSTAITQGATSILLRALEESKWFNPIERENLGNLLNERKIIRSSRAEYSEANGRKEPPLPPLLFAGVILEGGIISYDANVITGGAGLRYFGAGASGQYRQDRVTIYLRAISTGSGEIMKTVYTTKTILSQQVDASLFRFVNFKRLLEAETGFTYNEPSEMAIKEAIEKAVEALIYEGMKEGLWAPRNAADRNGLAVTEYYQEKRENEQIDVLGRTQRDRRGHIGLGLSGASIRYSGDLARPQLRAGGELTVRYIATPNHKLSAAVNIGRFELGAGDFYRESFNYAELSGIYRLFPRDRYTPYLLLGGGVTSRVQSFVTISVLPHAVAGIGFEVLPSDQLALSIGVDNHYYLSDNLDRVRLGKYNDNYWAARASLVFYLSRPREVITPVNK</sequence>
<gene>
    <name evidence="6" type="ORF">GCM10022408_27310</name>
</gene>
<dbReference type="SUPFAM" id="SSF56925">
    <property type="entry name" value="OMPA-like"/>
    <property type="match status" value="1"/>
</dbReference>
<evidence type="ECO:0000256" key="3">
    <source>
        <dbReference type="ARBA" id="ARBA00023136"/>
    </source>
</evidence>
<organism evidence="6 7">
    <name type="scientific">Hymenobacter fastidiosus</name>
    <dbReference type="NCBI Taxonomy" id="486264"/>
    <lineage>
        <taxon>Bacteria</taxon>
        <taxon>Pseudomonadati</taxon>
        <taxon>Bacteroidota</taxon>
        <taxon>Cytophagia</taxon>
        <taxon>Cytophagales</taxon>
        <taxon>Hymenobacteraceae</taxon>
        <taxon>Hymenobacter</taxon>
    </lineage>
</organism>
<protein>
    <recommendedName>
        <fullName evidence="8">Curli production assembly/transport component CsgG</fullName>
    </recommendedName>
</protein>
<evidence type="ECO:0000313" key="6">
    <source>
        <dbReference type="EMBL" id="GAA4013005.1"/>
    </source>
</evidence>
<dbReference type="Gene3D" id="2.40.160.20">
    <property type="match status" value="1"/>
</dbReference>
<comment type="caution">
    <text evidence="6">The sequence shown here is derived from an EMBL/GenBank/DDBJ whole genome shotgun (WGS) entry which is preliminary data.</text>
</comment>
<reference evidence="7" key="1">
    <citation type="journal article" date="2019" name="Int. J. Syst. Evol. Microbiol.">
        <title>The Global Catalogue of Microorganisms (GCM) 10K type strain sequencing project: providing services to taxonomists for standard genome sequencing and annotation.</title>
        <authorList>
            <consortium name="The Broad Institute Genomics Platform"/>
            <consortium name="The Broad Institute Genome Sequencing Center for Infectious Disease"/>
            <person name="Wu L."/>
            <person name="Ma J."/>
        </authorList>
    </citation>
    <scope>NUCLEOTIDE SEQUENCE [LARGE SCALE GENOMIC DNA]</scope>
    <source>
        <strain evidence="7">JCM 17224</strain>
    </source>
</reference>
<evidence type="ECO:0000256" key="1">
    <source>
        <dbReference type="ARBA" id="ARBA00022475"/>
    </source>
</evidence>
<dbReference type="EMBL" id="BAABDJ010000033">
    <property type="protein sequence ID" value="GAA4013005.1"/>
    <property type="molecule type" value="Genomic_DNA"/>
</dbReference>
<dbReference type="InterPro" id="IPR005534">
    <property type="entry name" value="Curli_assmbl/transp-comp_CsgG"/>
</dbReference>
<evidence type="ECO:0000256" key="4">
    <source>
        <dbReference type="ARBA" id="ARBA00023139"/>
    </source>
</evidence>
<dbReference type="Pfam" id="PF03783">
    <property type="entry name" value="CsgG"/>
    <property type="match status" value="1"/>
</dbReference>
<dbReference type="PANTHER" id="PTHR41164">
    <property type="entry name" value="CURLI PRODUCTION ASSEMBLY/TRANSPORT COMPONENT CSGG"/>
    <property type="match status" value="1"/>
</dbReference>
<keyword evidence="3" id="KW-0472">Membrane</keyword>
<dbReference type="PANTHER" id="PTHR41164:SF1">
    <property type="entry name" value="CURLI PRODUCTION ASSEMBLY_TRANSPORT COMPONENT CSGG"/>
    <property type="match status" value="1"/>
</dbReference>
<name>A0ABP7SKN6_9BACT</name>
<dbReference type="Gene3D" id="3.40.50.10610">
    <property type="entry name" value="ABC-type transport auxiliary lipoprotein component"/>
    <property type="match status" value="2"/>
</dbReference>
<evidence type="ECO:0000256" key="2">
    <source>
        <dbReference type="ARBA" id="ARBA00022729"/>
    </source>
</evidence>
<evidence type="ECO:0000256" key="5">
    <source>
        <dbReference type="ARBA" id="ARBA00023288"/>
    </source>
</evidence>
<keyword evidence="4" id="KW-0564">Palmitate</keyword>
<dbReference type="InterPro" id="IPR011250">
    <property type="entry name" value="OMP/PagP_B-barrel"/>
</dbReference>
<keyword evidence="7" id="KW-1185">Reference proteome</keyword>
<evidence type="ECO:0000313" key="7">
    <source>
        <dbReference type="Proteomes" id="UP001500567"/>
    </source>
</evidence>
<keyword evidence="1" id="KW-1003">Cell membrane</keyword>
<keyword evidence="2" id="KW-0732">Signal</keyword>
<keyword evidence="5" id="KW-0449">Lipoprotein</keyword>
<dbReference type="Proteomes" id="UP001500567">
    <property type="component" value="Unassembled WGS sequence"/>
</dbReference>
<evidence type="ECO:0008006" key="8">
    <source>
        <dbReference type="Google" id="ProtNLM"/>
    </source>
</evidence>
<accession>A0ABP7SKN6</accession>